<comment type="caution">
    <text evidence="5">The sequence shown here is derived from an EMBL/GenBank/DDBJ whole genome shotgun (WGS) entry which is preliminary data.</text>
</comment>
<dbReference type="SMART" id="SM00360">
    <property type="entry name" value="RRM"/>
    <property type="match status" value="1"/>
</dbReference>
<feature type="region of interest" description="Disordered" evidence="3">
    <location>
        <begin position="67"/>
        <end position="96"/>
    </location>
</feature>
<name>A0AAD8RRP0_LOLMU</name>
<keyword evidence="6" id="KW-1185">Reference proteome</keyword>
<protein>
    <recommendedName>
        <fullName evidence="4">RRM domain-containing protein</fullName>
    </recommendedName>
</protein>
<dbReference type="Gene3D" id="3.30.70.330">
    <property type="match status" value="1"/>
</dbReference>
<dbReference type="Pfam" id="PF00076">
    <property type="entry name" value="RRM_1"/>
    <property type="match status" value="1"/>
</dbReference>
<dbReference type="InterPro" id="IPR035979">
    <property type="entry name" value="RBD_domain_sf"/>
</dbReference>
<dbReference type="AlphaFoldDB" id="A0AAD8RRP0"/>
<keyword evidence="1 2" id="KW-0694">RNA-binding</keyword>
<accession>A0AAD8RRP0</accession>
<proteinExistence type="predicted"/>
<dbReference type="GO" id="GO:0003723">
    <property type="term" value="F:RNA binding"/>
    <property type="evidence" value="ECO:0007669"/>
    <property type="project" value="UniProtKB-UniRule"/>
</dbReference>
<dbReference type="InterPro" id="IPR051106">
    <property type="entry name" value="RNA-bind/splicing_reg"/>
</dbReference>
<organism evidence="5 6">
    <name type="scientific">Lolium multiflorum</name>
    <name type="common">Italian ryegrass</name>
    <name type="synonym">Lolium perenne subsp. multiflorum</name>
    <dbReference type="NCBI Taxonomy" id="4521"/>
    <lineage>
        <taxon>Eukaryota</taxon>
        <taxon>Viridiplantae</taxon>
        <taxon>Streptophyta</taxon>
        <taxon>Embryophyta</taxon>
        <taxon>Tracheophyta</taxon>
        <taxon>Spermatophyta</taxon>
        <taxon>Magnoliopsida</taxon>
        <taxon>Liliopsida</taxon>
        <taxon>Poales</taxon>
        <taxon>Poaceae</taxon>
        <taxon>BOP clade</taxon>
        <taxon>Pooideae</taxon>
        <taxon>Poodae</taxon>
        <taxon>Poeae</taxon>
        <taxon>Poeae Chloroplast Group 2 (Poeae type)</taxon>
        <taxon>Loliodinae</taxon>
        <taxon>Loliinae</taxon>
        <taxon>Lolium</taxon>
    </lineage>
</organism>
<evidence type="ECO:0000256" key="1">
    <source>
        <dbReference type="ARBA" id="ARBA00022884"/>
    </source>
</evidence>
<dbReference type="PANTHER" id="PTHR48028">
    <property type="entry name" value="GLYCINE-RICH RNA-BINDING PROTEIN RZ1A"/>
    <property type="match status" value="1"/>
</dbReference>
<gene>
    <name evidence="5" type="ORF">QYE76_004249</name>
</gene>
<dbReference type="PANTHER" id="PTHR48028:SF2">
    <property type="entry name" value="GLYCINE-RICH RNA-BINDING PROTEIN RZ1A"/>
    <property type="match status" value="1"/>
</dbReference>
<dbReference type="SUPFAM" id="SSF54928">
    <property type="entry name" value="RNA-binding domain, RBD"/>
    <property type="match status" value="1"/>
</dbReference>
<dbReference type="PROSITE" id="PS50102">
    <property type="entry name" value="RRM"/>
    <property type="match status" value="1"/>
</dbReference>
<reference evidence="5" key="1">
    <citation type="submission" date="2023-07" db="EMBL/GenBank/DDBJ databases">
        <title>A chromosome-level genome assembly of Lolium multiflorum.</title>
        <authorList>
            <person name="Chen Y."/>
            <person name="Copetti D."/>
            <person name="Kolliker R."/>
            <person name="Studer B."/>
        </authorList>
    </citation>
    <scope>NUCLEOTIDE SEQUENCE</scope>
    <source>
        <strain evidence="5">02402/16</strain>
        <tissue evidence="5">Leaf</tissue>
    </source>
</reference>
<evidence type="ECO:0000256" key="2">
    <source>
        <dbReference type="PROSITE-ProRule" id="PRU00176"/>
    </source>
</evidence>
<dbReference type="Proteomes" id="UP001231189">
    <property type="component" value="Unassembled WGS sequence"/>
</dbReference>
<dbReference type="InterPro" id="IPR000504">
    <property type="entry name" value="RRM_dom"/>
</dbReference>
<dbReference type="InterPro" id="IPR012677">
    <property type="entry name" value="Nucleotide-bd_a/b_plait_sf"/>
</dbReference>
<evidence type="ECO:0000259" key="4">
    <source>
        <dbReference type="PROSITE" id="PS50102"/>
    </source>
</evidence>
<evidence type="ECO:0000313" key="5">
    <source>
        <dbReference type="EMBL" id="KAK1629934.1"/>
    </source>
</evidence>
<feature type="region of interest" description="Disordered" evidence="3">
    <location>
        <begin position="24"/>
        <end position="48"/>
    </location>
</feature>
<evidence type="ECO:0000256" key="3">
    <source>
        <dbReference type="SAM" id="MobiDB-lite"/>
    </source>
</evidence>
<feature type="domain" description="RRM" evidence="4">
    <location>
        <begin position="42"/>
        <end position="89"/>
    </location>
</feature>
<dbReference type="EMBL" id="JAUUTY010000005">
    <property type="protein sequence ID" value="KAK1629934.1"/>
    <property type="molecule type" value="Genomic_DNA"/>
</dbReference>
<evidence type="ECO:0000313" key="6">
    <source>
        <dbReference type="Proteomes" id="UP001231189"/>
    </source>
</evidence>
<sequence length="96" mass="10431">MCGAGVSGATRAATSDRLTQLSVDGPRRMGVWRRPGAPHGHIVTDRETGRSRGFGFVAFKDSKSMNDAIEGMNGQDLGGRTITVSEANQRTRRQRR</sequence>